<dbReference type="InterPro" id="IPR039657">
    <property type="entry name" value="Dimethylallyltransferase"/>
</dbReference>
<evidence type="ECO:0000256" key="5">
    <source>
        <dbReference type="ARBA" id="ARBA00022694"/>
    </source>
</evidence>
<dbReference type="GO" id="GO:0052381">
    <property type="term" value="F:tRNA dimethylallyltransferase activity"/>
    <property type="evidence" value="ECO:0007669"/>
    <property type="project" value="UniProtKB-UniRule"/>
</dbReference>
<dbReference type="Proteomes" id="UP000886066">
    <property type="component" value="Unassembled WGS sequence"/>
</dbReference>
<feature type="region of interest" description="Interaction with substrate tRNA" evidence="10">
    <location>
        <begin position="170"/>
        <end position="174"/>
    </location>
</feature>
<comment type="cofactor">
    <cofactor evidence="1 10">
        <name>Mg(2+)</name>
        <dbReference type="ChEBI" id="CHEBI:18420"/>
    </cofactor>
</comment>
<dbReference type="Gene3D" id="3.40.50.300">
    <property type="entry name" value="P-loop containing nucleotide triphosphate hydrolases"/>
    <property type="match status" value="1"/>
</dbReference>
<evidence type="ECO:0000256" key="4">
    <source>
        <dbReference type="ARBA" id="ARBA00022679"/>
    </source>
</evidence>
<dbReference type="SUPFAM" id="SSF52540">
    <property type="entry name" value="P-loop containing nucleoside triphosphate hydrolases"/>
    <property type="match status" value="1"/>
</dbReference>
<keyword evidence="5 10" id="KW-0819">tRNA processing</keyword>
<dbReference type="HAMAP" id="MF_00185">
    <property type="entry name" value="IPP_trans"/>
    <property type="match status" value="1"/>
</dbReference>
<feature type="region of interest" description="Interaction with substrate tRNA" evidence="10">
    <location>
        <begin position="38"/>
        <end position="41"/>
    </location>
</feature>
<dbReference type="Gene3D" id="1.10.287.890">
    <property type="entry name" value="Crystal structure of tRNA isopentenylpyrophosphate transferase (bh2366) domain"/>
    <property type="match status" value="1"/>
</dbReference>
<keyword evidence="8 10" id="KW-0460">Magnesium</keyword>
<dbReference type="GO" id="GO:0006400">
    <property type="term" value="P:tRNA modification"/>
    <property type="evidence" value="ECO:0007669"/>
    <property type="project" value="TreeGrafter"/>
</dbReference>
<evidence type="ECO:0000256" key="8">
    <source>
        <dbReference type="ARBA" id="ARBA00022842"/>
    </source>
</evidence>
<reference evidence="11" key="1">
    <citation type="journal article" date="2020" name="mSystems">
        <title>Genome- and Community-Level Interaction Insights into Carbon Utilization and Element Cycling Functions of Hydrothermarchaeota in Hydrothermal Sediment.</title>
        <authorList>
            <person name="Zhou Z."/>
            <person name="Liu Y."/>
            <person name="Xu W."/>
            <person name="Pan J."/>
            <person name="Luo Z.H."/>
            <person name="Li M."/>
        </authorList>
    </citation>
    <scope>NUCLEOTIDE SEQUENCE [LARGE SCALE GENOMIC DNA]</scope>
    <source>
        <strain evidence="11">SpSt-1219</strain>
    </source>
</reference>
<feature type="site" description="Interaction with substrate tRNA" evidence="10">
    <location>
        <position position="116"/>
    </location>
</feature>
<dbReference type="PANTHER" id="PTHR11088:SF60">
    <property type="entry name" value="TRNA DIMETHYLALLYLTRANSFERASE"/>
    <property type="match status" value="1"/>
</dbReference>
<comment type="catalytic activity">
    <reaction evidence="9 10">
        <text>adenosine(37) in tRNA + dimethylallyl diphosphate = N(6)-dimethylallyladenosine(37) in tRNA + diphosphate</text>
        <dbReference type="Rhea" id="RHEA:26482"/>
        <dbReference type="Rhea" id="RHEA-COMP:10162"/>
        <dbReference type="Rhea" id="RHEA-COMP:10375"/>
        <dbReference type="ChEBI" id="CHEBI:33019"/>
        <dbReference type="ChEBI" id="CHEBI:57623"/>
        <dbReference type="ChEBI" id="CHEBI:74411"/>
        <dbReference type="ChEBI" id="CHEBI:74415"/>
        <dbReference type="EC" id="2.5.1.75"/>
    </reaction>
</comment>
<evidence type="ECO:0000256" key="10">
    <source>
        <dbReference type="HAMAP-Rule" id="MF_00185"/>
    </source>
</evidence>
<evidence type="ECO:0000313" key="11">
    <source>
        <dbReference type="EMBL" id="HDQ88696.1"/>
    </source>
</evidence>
<dbReference type="Pfam" id="PF01715">
    <property type="entry name" value="IPPT"/>
    <property type="match status" value="1"/>
</dbReference>
<dbReference type="GO" id="GO:0005524">
    <property type="term" value="F:ATP binding"/>
    <property type="evidence" value="ECO:0007669"/>
    <property type="project" value="UniProtKB-UniRule"/>
</dbReference>
<evidence type="ECO:0000256" key="2">
    <source>
        <dbReference type="ARBA" id="ARBA00003213"/>
    </source>
</evidence>
<evidence type="ECO:0000256" key="6">
    <source>
        <dbReference type="ARBA" id="ARBA00022741"/>
    </source>
</evidence>
<comment type="function">
    <text evidence="2 10">Catalyzes the transfer of a dimethylallyl group onto the adenine at position 37 in tRNAs that read codons beginning with uridine, leading to the formation of N6-(dimethylallyl)adenosine (i(6)A).</text>
</comment>
<dbReference type="AlphaFoldDB" id="A0A7C1HMN9"/>
<sequence>MTTKELKIPVILGPTSTGKTGLALWLCKEFGGEIISADSRQIYKHMDIGTGKLPLGMASSIKRDAEFWEIEGVKIWGYDIVCPGEYYSAYDYALFALEKAKNNLSAGKTPFLVGGTGLYIDFFTHRIEGNSLPPDFNYRKKLEFQDLKDLQKTVMSLNLEVNNSDFQNKQRLVRIIERNFPREKKSGTPLPYLQNSQFIFFGLTAPRDFLYDRADLWVDSIWKDDLLLDEVKKLNSMGFENSPQLNGFIYNEAQKFIKGLTSKEEAIQRTKFNTHAYIRRQQTYFKKNTEINWFDISRDNWKQTIYNKLKDAGF</sequence>
<comment type="caution">
    <text evidence="10">Lacks conserved residue(s) required for the propagation of feature annotation.</text>
</comment>
<evidence type="ECO:0000256" key="7">
    <source>
        <dbReference type="ARBA" id="ARBA00022840"/>
    </source>
</evidence>
<dbReference type="EC" id="2.5.1.75" evidence="10"/>
<dbReference type="InterPro" id="IPR018022">
    <property type="entry name" value="IPT"/>
</dbReference>
<proteinExistence type="inferred from homology"/>
<dbReference type="InterPro" id="IPR027417">
    <property type="entry name" value="P-loop_NTPase"/>
</dbReference>
<dbReference type="EMBL" id="DSDM01000055">
    <property type="protein sequence ID" value="HDQ88696.1"/>
    <property type="molecule type" value="Genomic_DNA"/>
</dbReference>
<comment type="similarity">
    <text evidence="3 10">Belongs to the IPP transferase family.</text>
</comment>
<evidence type="ECO:0000256" key="1">
    <source>
        <dbReference type="ARBA" id="ARBA00001946"/>
    </source>
</evidence>
<feature type="binding site" evidence="10">
    <location>
        <begin position="15"/>
        <end position="20"/>
    </location>
    <ligand>
        <name>substrate</name>
    </ligand>
</feature>
<accession>A0A7C1HMN9</accession>
<comment type="caution">
    <text evidence="11">The sequence shown here is derived from an EMBL/GenBank/DDBJ whole genome shotgun (WGS) entry which is preliminary data.</text>
</comment>
<keyword evidence="6 10" id="KW-0547">Nucleotide-binding</keyword>
<feature type="site" description="Interaction with substrate tRNA" evidence="10">
    <location>
        <position position="139"/>
    </location>
</feature>
<name>A0A7C1HMN9_UNCKA</name>
<organism evidence="11">
    <name type="scientific">candidate division WWE3 bacterium</name>
    <dbReference type="NCBI Taxonomy" id="2053526"/>
    <lineage>
        <taxon>Bacteria</taxon>
        <taxon>Katanobacteria</taxon>
    </lineage>
</organism>
<feature type="binding site" evidence="10">
    <location>
        <begin position="13"/>
        <end position="20"/>
    </location>
    <ligand>
        <name>ATP</name>
        <dbReference type="ChEBI" id="CHEBI:30616"/>
    </ligand>
</feature>
<dbReference type="PANTHER" id="PTHR11088">
    <property type="entry name" value="TRNA DIMETHYLALLYLTRANSFERASE"/>
    <property type="match status" value="1"/>
</dbReference>
<evidence type="ECO:0000256" key="3">
    <source>
        <dbReference type="ARBA" id="ARBA00005842"/>
    </source>
</evidence>
<comment type="subunit">
    <text evidence="10">Monomer.</text>
</comment>
<keyword evidence="7 10" id="KW-0067">ATP-binding</keyword>
<gene>
    <name evidence="10" type="primary">miaA</name>
    <name evidence="11" type="ORF">ENN92_00935</name>
</gene>
<keyword evidence="4 10" id="KW-0808">Transferase</keyword>
<evidence type="ECO:0000256" key="9">
    <source>
        <dbReference type="ARBA" id="ARBA00049563"/>
    </source>
</evidence>
<protein>
    <recommendedName>
        <fullName evidence="10">tRNA dimethylallyltransferase</fullName>
        <ecNumber evidence="10">2.5.1.75</ecNumber>
    </recommendedName>
    <alternativeName>
        <fullName evidence="10">Dimethylallyl diphosphate:tRNA dimethylallyltransferase</fullName>
        <shortName evidence="10">DMAPP:tRNA dimethylallyltransferase</shortName>
        <shortName evidence="10">DMATase</shortName>
    </alternativeName>
    <alternativeName>
        <fullName evidence="10">Isopentenyl-diphosphate:tRNA isopentenyltransferase</fullName>
        <shortName evidence="10">IPP transferase</shortName>
        <shortName evidence="10">IPPT</shortName>
        <shortName evidence="10">IPTase</shortName>
    </alternativeName>
</protein>